<name>A0ABQ6N0V5_9STRA</name>
<dbReference type="Pfam" id="PF09353">
    <property type="entry name" value="DUF1995"/>
    <property type="match status" value="1"/>
</dbReference>
<comment type="caution">
    <text evidence="3">The sequence shown here is derived from an EMBL/GenBank/DDBJ whole genome shotgun (WGS) entry which is preliminary data.</text>
</comment>
<dbReference type="InterPro" id="IPR018962">
    <property type="entry name" value="DUF1995"/>
</dbReference>
<accession>A0ABQ6N0V5</accession>
<evidence type="ECO:0000313" key="3">
    <source>
        <dbReference type="EMBL" id="GMI37926.1"/>
    </source>
</evidence>
<dbReference type="EMBL" id="BRYB01000798">
    <property type="protein sequence ID" value="GMI37926.1"/>
    <property type="molecule type" value="Genomic_DNA"/>
</dbReference>
<evidence type="ECO:0000313" key="4">
    <source>
        <dbReference type="Proteomes" id="UP001165060"/>
    </source>
</evidence>
<proteinExistence type="predicted"/>
<organism evidence="3 4">
    <name type="scientific">Tetraparma gracilis</name>
    <dbReference type="NCBI Taxonomy" id="2962635"/>
    <lineage>
        <taxon>Eukaryota</taxon>
        <taxon>Sar</taxon>
        <taxon>Stramenopiles</taxon>
        <taxon>Ochrophyta</taxon>
        <taxon>Bolidophyceae</taxon>
        <taxon>Parmales</taxon>
        <taxon>Triparmaceae</taxon>
        <taxon>Tetraparma</taxon>
    </lineage>
</organism>
<evidence type="ECO:0000259" key="2">
    <source>
        <dbReference type="Pfam" id="PF09353"/>
    </source>
</evidence>
<reference evidence="3 4" key="1">
    <citation type="journal article" date="2023" name="Commun. Biol.">
        <title>Genome analysis of Parmales, the sister group of diatoms, reveals the evolutionary specialization of diatoms from phago-mixotrophs to photoautotrophs.</title>
        <authorList>
            <person name="Ban H."/>
            <person name="Sato S."/>
            <person name="Yoshikawa S."/>
            <person name="Yamada K."/>
            <person name="Nakamura Y."/>
            <person name="Ichinomiya M."/>
            <person name="Sato N."/>
            <person name="Blanc-Mathieu R."/>
            <person name="Endo H."/>
            <person name="Kuwata A."/>
            <person name="Ogata H."/>
        </authorList>
    </citation>
    <scope>NUCLEOTIDE SEQUENCE [LARGE SCALE GENOMIC DNA]</scope>
</reference>
<gene>
    <name evidence="3" type="ORF">TeGR_g3215</name>
</gene>
<sequence>MPVSLYASWFPPTIPLQPSELASLASKAVASASRKHRLLEVSFPPVPNLEEVDFGTPLNKRFSTRVASALGARGGYRPGSLASRNQVSFANLYWARQLAPALRGSPLPFGGRAAVLNSGVRPGDVSKLPGSLELRPLRSAPPASPTPTIAVSPGPSGTWKQLSSYSGSKPFLVLNNAVNDSYDLGNAAGFETAFYLKRVSRGWAYRAYPGPWCAYLEKPDGSTELLKTYAGRPRLRELAKVVREESFKRYAAVGNDRWMNGRL</sequence>
<dbReference type="Proteomes" id="UP001165060">
    <property type="component" value="Unassembled WGS sequence"/>
</dbReference>
<feature type="region of interest" description="Disordered" evidence="1">
    <location>
        <begin position="136"/>
        <end position="155"/>
    </location>
</feature>
<evidence type="ECO:0000256" key="1">
    <source>
        <dbReference type="SAM" id="MobiDB-lite"/>
    </source>
</evidence>
<feature type="domain" description="DUF1995" evidence="2">
    <location>
        <begin position="145"/>
        <end position="239"/>
    </location>
</feature>
<protein>
    <recommendedName>
        <fullName evidence="2">DUF1995 domain-containing protein</fullName>
    </recommendedName>
</protein>
<keyword evidence="4" id="KW-1185">Reference proteome</keyword>